<evidence type="ECO:0000256" key="1">
    <source>
        <dbReference type="SAM" id="Phobius"/>
    </source>
</evidence>
<feature type="transmembrane region" description="Helical" evidence="1">
    <location>
        <begin position="200"/>
        <end position="216"/>
    </location>
</feature>
<feature type="transmembrane region" description="Helical" evidence="1">
    <location>
        <begin position="262"/>
        <end position="282"/>
    </location>
</feature>
<keyword evidence="1" id="KW-0812">Transmembrane</keyword>
<feature type="transmembrane region" description="Helical" evidence="1">
    <location>
        <begin position="302"/>
        <end position="324"/>
    </location>
</feature>
<feature type="transmembrane region" description="Helical" evidence="1">
    <location>
        <begin position="151"/>
        <end position="169"/>
    </location>
</feature>
<keyword evidence="1" id="KW-1133">Transmembrane helix</keyword>
<sequence>MASLTPSRLKNRNAWLHIWLFLGWLAIGTGLRFYHLGFKPPWSDEWATIVFSLGHSFRTVPLDRIISAQELLQPLQVTGTTQPGDVIDRLMAESTHPPLYFVLTHLWLKLFSSEGSLVSLWAARSPSALFGVVSIPAAFGLGWLAFRSLLVAQLAAALMAVSPFGIYLAQEARHYTISILWIIASLVCLIVAVRHVRDRIPLPIWIVLVWVAVNSLGIATHYFFALTLMAQMLVLIGVWLVDLKIETIKKSGWAALFPSHWLRIYAAVAGTAIGGAVWLSAWRTIPENKLVDWIYRGEHLGIAFLEPIGRLLLWIITMLFLLPVEGTPRPVTITSAVVILLFLCWLMPAIARYLRAPIQGHSSRLEMKIFEGCIVGAIALILLVTYILGTDLSLAARYQFIYFPAVILLMAAVLAQIWQQSPKKRLAFKLSRYFPAQGKGAVVVVLLMSLLGGLTVVGDFGFQKPDRPDFVVATMLEAHRLVSPDTPIFIANLHKTHEQTGEIMGLAWEFERMKKRMARSSPNSIADSPQFLLAHQTNEDIPTASQTLHQVLPQLARPFQLWLVNFPTSQEALKAINCDRDLNFKRKVYGYHYSLYYCQ</sequence>
<feature type="transmembrane region" description="Helical" evidence="1">
    <location>
        <begin position="99"/>
        <end position="122"/>
    </location>
</feature>
<dbReference type="EMBL" id="MRCB01000005">
    <property type="protein sequence ID" value="OKH24787.1"/>
    <property type="molecule type" value="Genomic_DNA"/>
</dbReference>
<comment type="caution">
    <text evidence="2">The sequence shown here is derived from an EMBL/GenBank/DDBJ whole genome shotgun (WGS) entry which is preliminary data.</text>
</comment>
<feature type="transmembrane region" description="Helical" evidence="1">
    <location>
        <begin position="222"/>
        <end position="241"/>
    </location>
</feature>
<feature type="transmembrane region" description="Helical" evidence="1">
    <location>
        <begin position="331"/>
        <end position="354"/>
    </location>
</feature>
<evidence type="ECO:0000313" key="3">
    <source>
        <dbReference type="Proteomes" id="UP000186868"/>
    </source>
</evidence>
<reference evidence="2 3" key="1">
    <citation type="submission" date="2016-11" db="EMBL/GenBank/DDBJ databases">
        <title>Draft Genome Sequences of Nine Cyanobacterial Strains from Diverse Habitats.</title>
        <authorList>
            <person name="Zhu T."/>
            <person name="Hou S."/>
            <person name="Lu X."/>
            <person name="Hess W.R."/>
        </authorList>
    </citation>
    <scope>NUCLEOTIDE SEQUENCE [LARGE SCALE GENOMIC DNA]</scope>
    <source>
        <strain evidence="2 3">NIES-593</strain>
    </source>
</reference>
<dbReference type="OrthoDB" id="416237at2"/>
<gene>
    <name evidence="2" type="ORF">NIES593_06095</name>
</gene>
<proteinExistence type="predicted"/>
<feature type="transmembrane region" description="Helical" evidence="1">
    <location>
        <begin position="369"/>
        <end position="388"/>
    </location>
</feature>
<feature type="transmembrane region" description="Helical" evidence="1">
    <location>
        <begin position="438"/>
        <end position="457"/>
    </location>
</feature>
<feature type="transmembrane region" description="Helical" evidence="1">
    <location>
        <begin position="14"/>
        <end position="34"/>
    </location>
</feature>
<name>A0A1U7HMI6_9CYAN</name>
<feature type="transmembrane region" description="Helical" evidence="1">
    <location>
        <begin position="400"/>
        <end position="418"/>
    </location>
</feature>
<accession>A0A1U7HMI6</accession>
<protein>
    <submittedName>
        <fullName evidence="2">Uncharacterized protein</fullName>
    </submittedName>
</protein>
<feature type="transmembrane region" description="Helical" evidence="1">
    <location>
        <begin position="128"/>
        <end position="146"/>
    </location>
</feature>
<organism evidence="2 3">
    <name type="scientific">Hydrococcus rivularis NIES-593</name>
    <dbReference type="NCBI Taxonomy" id="1921803"/>
    <lineage>
        <taxon>Bacteria</taxon>
        <taxon>Bacillati</taxon>
        <taxon>Cyanobacteriota</taxon>
        <taxon>Cyanophyceae</taxon>
        <taxon>Pleurocapsales</taxon>
        <taxon>Hydrococcaceae</taxon>
        <taxon>Hydrococcus</taxon>
    </lineage>
</organism>
<keyword evidence="3" id="KW-1185">Reference proteome</keyword>
<feature type="transmembrane region" description="Helical" evidence="1">
    <location>
        <begin position="175"/>
        <end position="193"/>
    </location>
</feature>
<dbReference type="RefSeq" id="WP_073598736.1">
    <property type="nucleotide sequence ID" value="NZ_MRCB01000005.1"/>
</dbReference>
<keyword evidence="1" id="KW-0472">Membrane</keyword>
<dbReference type="AlphaFoldDB" id="A0A1U7HMI6"/>
<evidence type="ECO:0000313" key="2">
    <source>
        <dbReference type="EMBL" id="OKH24787.1"/>
    </source>
</evidence>
<dbReference type="Proteomes" id="UP000186868">
    <property type="component" value="Unassembled WGS sequence"/>
</dbReference>
<dbReference type="STRING" id="1921803.NIES593_06095"/>